<feature type="region of interest" description="Disordered" evidence="1">
    <location>
        <begin position="1"/>
        <end position="20"/>
    </location>
</feature>
<gene>
    <name evidence="2" type="ORF">ATANTOWER_006095</name>
</gene>
<keyword evidence="3" id="KW-1185">Reference proteome</keyword>
<accession>A0ABU7A5J6</accession>
<comment type="caution">
    <text evidence="2">The sequence shown here is derived from an EMBL/GenBank/DDBJ whole genome shotgun (WGS) entry which is preliminary data.</text>
</comment>
<organism evidence="2 3">
    <name type="scientific">Ataeniobius toweri</name>
    <dbReference type="NCBI Taxonomy" id="208326"/>
    <lineage>
        <taxon>Eukaryota</taxon>
        <taxon>Metazoa</taxon>
        <taxon>Chordata</taxon>
        <taxon>Craniata</taxon>
        <taxon>Vertebrata</taxon>
        <taxon>Euteleostomi</taxon>
        <taxon>Actinopterygii</taxon>
        <taxon>Neopterygii</taxon>
        <taxon>Teleostei</taxon>
        <taxon>Neoteleostei</taxon>
        <taxon>Acanthomorphata</taxon>
        <taxon>Ovalentaria</taxon>
        <taxon>Atherinomorphae</taxon>
        <taxon>Cyprinodontiformes</taxon>
        <taxon>Goodeidae</taxon>
        <taxon>Ataeniobius</taxon>
    </lineage>
</organism>
<reference evidence="2 3" key="1">
    <citation type="submission" date="2021-07" db="EMBL/GenBank/DDBJ databases">
        <authorList>
            <person name="Palmer J.M."/>
        </authorList>
    </citation>
    <scope>NUCLEOTIDE SEQUENCE [LARGE SCALE GENOMIC DNA]</scope>
    <source>
        <strain evidence="2 3">AT_MEX2019</strain>
        <tissue evidence="2">Muscle</tissue>
    </source>
</reference>
<dbReference type="EMBL" id="JAHUTI010001684">
    <property type="protein sequence ID" value="MED6233039.1"/>
    <property type="molecule type" value="Genomic_DNA"/>
</dbReference>
<protein>
    <submittedName>
        <fullName evidence="2">Uncharacterized protein</fullName>
    </submittedName>
</protein>
<evidence type="ECO:0000313" key="3">
    <source>
        <dbReference type="Proteomes" id="UP001345963"/>
    </source>
</evidence>
<sequence>MVSTSLNLPQPEHHSGSKGSNCKIAPRFTCPACPPSNATHHLEEPARIARLPVSFSLHNLLTSPQSQHTHPQCMTWVCTTTWLSPWTCPAHPIITRTIQSCPECTGGKFLVFHHLL</sequence>
<dbReference type="Proteomes" id="UP001345963">
    <property type="component" value="Unassembled WGS sequence"/>
</dbReference>
<evidence type="ECO:0000313" key="2">
    <source>
        <dbReference type="EMBL" id="MED6233039.1"/>
    </source>
</evidence>
<name>A0ABU7A5J6_9TELE</name>
<evidence type="ECO:0000256" key="1">
    <source>
        <dbReference type="SAM" id="MobiDB-lite"/>
    </source>
</evidence>
<proteinExistence type="predicted"/>